<keyword evidence="4" id="KW-1185">Reference proteome</keyword>
<evidence type="ECO:0000259" key="2">
    <source>
        <dbReference type="Pfam" id="PF23666"/>
    </source>
</evidence>
<dbReference type="KEGG" id="vg:13995051"/>
<dbReference type="InterPro" id="IPR056490">
    <property type="entry name" value="Rcc01698_C"/>
</dbReference>
<dbReference type="InterPro" id="IPR032876">
    <property type="entry name" value="J_dom"/>
</dbReference>
<accession>K4JVV3</accession>
<dbReference type="GeneID" id="13995051"/>
<dbReference type="EMBL" id="JX100810">
    <property type="protein sequence ID" value="AFU87993.1"/>
    <property type="molecule type" value="Genomic_DNA"/>
</dbReference>
<dbReference type="RefSeq" id="YP_006988357.1">
    <property type="nucleotide sequence ID" value="NC_019406.1"/>
</dbReference>
<evidence type="ECO:0000259" key="1">
    <source>
        <dbReference type="Pfam" id="PF13550"/>
    </source>
</evidence>
<dbReference type="Proteomes" id="UP000000463">
    <property type="component" value="Segment"/>
</dbReference>
<gene>
    <name evidence="3" type="ORF">CcrColossus_gp123</name>
</gene>
<dbReference type="OrthoDB" id="8914at10239"/>
<dbReference type="Pfam" id="PF23666">
    <property type="entry name" value="Rcc01698_C"/>
    <property type="match status" value="1"/>
</dbReference>
<dbReference type="Pfam" id="PF13550">
    <property type="entry name" value="Phage-tail_3"/>
    <property type="match status" value="1"/>
</dbReference>
<feature type="domain" description="Rcc01698-like C-terminal" evidence="2">
    <location>
        <begin position="926"/>
        <end position="1022"/>
    </location>
</feature>
<reference evidence="3 4" key="1">
    <citation type="journal article" date="2012" name="BMC Genomics">
        <title>The Caulobacter crescentus phage phiCbK: genomics of a canonical phage.</title>
        <authorList>
            <person name="Gill J.J."/>
            <person name="Berry J.D."/>
            <person name="Russell W.K."/>
            <person name="Lessor L."/>
            <person name="Escobar Garcia D.A."/>
            <person name="Hernandez D."/>
            <person name="Kane A."/>
            <person name="Keene J."/>
            <person name="Maddox M."/>
            <person name="Martin R."/>
            <person name="Mohan S."/>
            <person name="Thorn A.M."/>
            <person name="Russell D.H."/>
            <person name="Young R."/>
        </authorList>
    </citation>
    <scope>NUCLEOTIDE SEQUENCE [LARGE SCALE GENOMIC DNA]</scope>
</reference>
<evidence type="ECO:0000313" key="4">
    <source>
        <dbReference type="Proteomes" id="UP000000463"/>
    </source>
</evidence>
<feature type="domain" description="Tip attachment protein J" evidence="1">
    <location>
        <begin position="651"/>
        <end position="822"/>
    </location>
</feature>
<protein>
    <submittedName>
        <fullName evidence="3">Putative tail protein</fullName>
    </submittedName>
</protein>
<proteinExistence type="predicted"/>
<name>K4JVV3_9CAUD</name>
<organism evidence="3 4">
    <name type="scientific">Caulobacter phage CcrColossus</name>
    <dbReference type="NCBI Taxonomy" id="1211640"/>
    <lineage>
        <taxon>Viruses</taxon>
        <taxon>Duplodnaviria</taxon>
        <taxon>Heunggongvirae</taxon>
        <taxon>Uroviricota</taxon>
        <taxon>Caudoviricetes</taxon>
        <taxon>Jeanschmidtviridae</taxon>
        <taxon>Colossusvirus</taxon>
        <taxon>Colossusvirus colossus</taxon>
    </lineage>
</organism>
<evidence type="ECO:0000313" key="3">
    <source>
        <dbReference type="EMBL" id="AFU87993.1"/>
    </source>
</evidence>
<sequence length="1196" mass="132658">MADPISFAVGTVATMGVSYLFPSEGPRIKDLKISASTYGAQIPNVFGVTRVPGNMIWSNKIREKKRKKMVGKGGFYNQYQYFCTFAMGFCYGPITMLRKLWADGKLIFDASGESELETKHNYKLNIYTGSEEQYPDPIMESIVGEGNTPAYRGLCYVVFDDMPLDDFGNRIPQLTAEVFNGEGVIVADGPDIVFQNPEPEENTGDNRPPVSSTYQINQIGVDTFGGYFYLIDKDHPLPIIRQFRISDGQECGRFQFVTPRTDFCYEFSYDSQTIDQIVGVTPRGELLCSISLNNNVAYCMIDLITGDLGVHGTTDPFGGRNCGYGTGTPPGNGSNYHAISVSSSGMAELGISGLFGDVSIYDCTSILAFNANPQQTATTHYGRSSVIVGAYGASTCHFFLPHVDSENSNVITIKRATRSYDQIGVSDVGFIQPFGPQDPNYGFGHIIVFNAVYDTTDGGVLVMFTARKADGTNGEYFAKWSGITGRQLWVKEVPIEAPGVYPRVGTAHQGQYAFVLPLNSHVLYPTVWIIDTMTGDWKAMSVSEQPSFVSYTDETESEVIVDQAAYTGYPIKDTVFIGYDMQYYDPVRQAVITLGSGGTDKIVKIGPEIGSTTLGAIVRSVLKRGGLTNQHMDMSRLESTHVWGYGWAAATDIKSVLEELQRVYLFDIVESEGKLVGVMRSTGSDEDFPGSTVVTIKQGALGSTSPELADFWQETRIQEADLPAKINFTYMNLDADYQPATAYSKRISDPAPTMFSSQQVAIEINIVMKPSEAKTQANRALYAQWAERTMHKTILPWAYLRLDPADLITVEMDDGRSYRERLHHTEIGADFSIQSETYGQDSGAYDIVREGDGGGVPSQPIKAPGTITGFIINTPLLRDQDDTGGSSSRYYAALGNASGDGWRGGELWRAESLPNFDQIDTPINEAEWGHVASILPPPRHGHFALDWENKLTIWPGVKWFELDSITDDELWAGGNAALVGDEVIQFRDVRENDDGSWTVWNLLRGRRGTEYATHTHKQSEKFLYLLNENSIAPEGEMIDTRGQKRYYKAVAYGRTIAETPLITVDYEPRDLMPYAPKDIRREFTSDGRIEVSWARRTRMGGNMQDYVGEVPVNEAAEKYEVYFYKTPFIGDLSRGGQVQPDYFHSAVVTEPHYSFLPDPTQFASNLDTLTVVVYQISATVGRGFPGTRDIEPWQDF</sequence>